<evidence type="ECO:0000259" key="3">
    <source>
        <dbReference type="Pfam" id="PF26337"/>
    </source>
</evidence>
<evidence type="ECO:0000259" key="2">
    <source>
        <dbReference type="Pfam" id="PF26334"/>
    </source>
</evidence>
<feature type="domain" description="Glucosyltransferase 3-like N-terminal" evidence="2">
    <location>
        <begin position="3"/>
        <end position="133"/>
    </location>
</feature>
<dbReference type="EMBL" id="LFJV01000097">
    <property type="protein sequence ID" value="KMM31476.1"/>
    <property type="molecule type" value="Genomic_DNA"/>
</dbReference>
<comment type="caution">
    <text evidence="4">The sequence shown here is derived from an EMBL/GenBank/DDBJ whole genome shotgun (WGS) entry which is preliminary data.</text>
</comment>
<dbReference type="Proteomes" id="UP000036166">
    <property type="component" value="Unassembled WGS sequence"/>
</dbReference>
<gene>
    <name evidence="4" type="ORF">ACM15_22320</name>
</gene>
<dbReference type="Pfam" id="PF26334">
    <property type="entry name" value="Gtf3_N"/>
    <property type="match status" value="1"/>
</dbReference>
<dbReference type="Gene3D" id="3.40.50.2000">
    <property type="entry name" value="Glycogen Phosphorylase B"/>
    <property type="match status" value="2"/>
</dbReference>
<dbReference type="InterPro" id="IPR058591">
    <property type="entry name" value="Gtf3_N"/>
</dbReference>
<organism evidence="4 5">
    <name type="scientific">Parabacteroides goldsteinii</name>
    <dbReference type="NCBI Taxonomy" id="328812"/>
    <lineage>
        <taxon>Bacteria</taxon>
        <taxon>Pseudomonadati</taxon>
        <taxon>Bacteroidota</taxon>
        <taxon>Bacteroidia</taxon>
        <taxon>Bacteroidales</taxon>
        <taxon>Tannerellaceae</taxon>
        <taxon>Parabacteroides</taxon>
    </lineage>
</organism>
<dbReference type="PIRSF" id="PIRSF007023">
    <property type="entry name" value="UDP-Galf_transf"/>
    <property type="match status" value="1"/>
</dbReference>
<evidence type="ECO:0000313" key="4">
    <source>
        <dbReference type="EMBL" id="KMM31476.1"/>
    </source>
</evidence>
<proteinExistence type="predicted"/>
<dbReference type="RefSeq" id="WP_007657234.1">
    <property type="nucleotide sequence ID" value="NZ_JBBNND010000079.1"/>
</dbReference>
<evidence type="ECO:0000313" key="5">
    <source>
        <dbReference type="Proteomes" id="UP000036166"/>
    </source>
</evidence>
<keyword evidence="1" id="KW-0808">Transferase</keyword>
<accession>A0A0J6C550</accession>
<evidence type="ECO:0008006" key="6">
    <source>
        <dbReference type="Google" id="ProtNLM"/>
    </source>
</evidence>
<feature type="domain" description="Glucosyltransferase 3-like C-terminal" evidence="3">
    <location>
        <begin position="168"/>
        <end position="333"/>
    </location>
</feature>
<sequence>MEKYYISKNYRESNTASSKAKSDCEDIFQSYGYQNLGLDKKNITNRAGKAWTFLSAYKAFLTMPTGKTIILQYKAPFTVPLFKRAKKKKNKVILLIHDIWTLRSQPEKDNLEIIRDADGIISHTPHMQKWLNDLLDISQKNVRLEIFDYLLSERNNIRSKRDSETPGICFAGNLKKAPFLTELNFPENSLSLHLYGLGMIEEMIKNKPFITYHGSFPSEMLINEIQDHMFGLVWDGNSADKCTGTYGRYLQFNAPHKISLYIAAGIPVIIWSKMAMAEFVEKNNIGIMIDSLNEIPEKIKRLSPEDYAKMVDNVSIVKEKITRGEFLKEALRKIEQIV</sequence>
<evidence type="ECO:0000256" key="1">
    <source>
        <dbReference type="ARBA" id="ARBA00022679"/>
    </source>
</evidence>
<dbReference type="InterPro" id="IPR058592">
    <property type="entry name" value="Gtf3_C"/>
</dbReference>
<reference evidence="4 5" key="1">
    <citation type="submission" date="2015-06" db="EMBL/GenBank/DDBJ databases">
        <title>Draft Genome Sequence of Parabacteroides goldsteinii with Putative Novel Metallo-Beta-Lactamases Isolated from a Blood Culture from a Human Patient.</title>
        <authorList>
            <person name="Krogh T.J."/>
            <person name="Agergaard C.N."/>
            <person name="Moller-Jensen J."/>
            <person name="Justesen U.S."/>
        </authorList>
    </citation>
    <scope>NUCLEOTIDE SEQUENCE [LARGE SCALE GENOMIC DNA]</scope>
    <source>
        <strain evidence="4 5">910340</strain>
    </source>
</reference>
<name>A0A0J6C550_9BACT</name>
<dbReference type="PATRIC" id="fig|328812.4.peg.5814"/>
<dbReference type="Pfam" id="PF26337">
    <property type="entry name" value="Gtf3_C"/>
    <property type="match status" value="1"/>
</dbReference>
<dbReference type="AlphaFoldDB" id="A0A0J6C550"/>
<protein>
    <recommendedName>
        <fullName evidence="6">Beta-1,6-galactofuranosyltransferase</fullName>
    </recommendedName>
</protein>